<dbReference type="InterPro" id="IPR013078">
    <property type="entry name" value="His_Pase_superF_clade-1"/>
</dbReference>
<protein>
    <submittedName>
        <fullName evidence="1">Phosphoglycerate mutase</fullName>
    </submittedName>
</protein>
<dbReference type="Gene3D" id="3.40.50.1240">
    <property type="entry name" value="Phosphoglycerate mutase-like"/>
    <property type="match status" value="1"/>
</dbReference>
<dbReference type="PANTHER" id="PTHR48100">
    <property type="entry name" value="BROAD-SPECIFICITY PHOSPHATASE YOR283W-RELATED"/>
    <property type="match status" value="1"/>
</dbReference>
<dbReference type="AlphaFoldDB" id="A0A5N1IS12"/>
<comment type="caution">
    <text evidence="1">The sequence shown here is derived from an EMBL/GenBank/DDBJ whole genome shotgun (WGS) entry which is preliminary data.</text>
</comment>
<dbReference type="Proteomes" id="UP000326570">
    <property type="component" value="Unassembled WGS sequence"/>
</dbReference>
<dbReference type="Pfam" id="PF00300">
    <property type="entry name" value="His_Phos_1"/>
    <property type="match status" value="1"/>
</dbReference>
<dbReference type="EMBL" id="VTWT01000006">
    <property type="protein sequence ID" value="KAA9332800.1"/>
    <property type="molecule type" value="Genomic_DNA"/>
</dbReference>
<keyword evidence="2" id="KW-1185">Reference proteome</keyword>
<reference evidence="1 2" key="1">
    <citation type="submission" date="2019-09" db="EMBL/GenBank/DDBJ databases">
        <title>Genome sequence of Adhaeribacter sp. M2.</title>
        <authorList>
            <person name="Srinivasan S."/>
        </authorList>
    </citation>
    <scope>NUCLEOTIDE SEQUENCE [LARGE SCALE GENOMIC DNA]</scope>
    <source>
        <strain evidence="1 2">M2</strain>
    </source>
</reference>
<evidence type="ECO:0000313" key="2">
    <source>
        <dbReference type="Proteomes" id="UP000326570"/>
    </source>
</evidence>
<name>A0A5N1IS12_9BACT</name>
<dbReference type="RefSeq" id="WP_150904213.1">
    <property type="nucleotide sequence ID" value="NZ_VTWT01000006.1"/>
</dbReference>
<dbReference type="GO" id="GO:0005737">
    <property type="term" value="C:cytoplasm"/>
    <property type="evidence" value="ECO:0007669"/>
    <property type="project" value="TreeGrafter"/>
</dbReference>
<evidence type="ECO:0000313" key="1">
    <source>
        <dbReference type="EMBL" id="KAA9332800.1"/>
    </source>
</evidence>
<dbReference type="GO" id="GO:0016791">
    <property type="term" value="F:phosphatase activity"/>
    <property type="evidence" value="ECO:0007669"/>
    <property type="project" value="TreeGrafter"/>
</dbReference>
<dbReference type="InterPro" id="IPR029033">
    <property type="entry name" value="His_PPase_superfam"/>
</dbReference>
<gene>
    <name evidence="1" type="ORF">F0P94_12450</name>
</gene>
<organism evidence="1 2">
    <name type="scientific">Adhaeribacter soli</name>
    <dbReference type="NCBI Taxonomy" id="2607655"/>
    <lineage>
        <taxon>Bacteria</taxon>
        <taxon>Pseudomonadati</taxon>
        <taxon>Bacteroidota</taxon>
        <taxon>Cytophagia</taxon>
        <taxon>Cytophagales</taxon>
        <taxon>Hymenobacteraceae</taxon>
        <taxon>Adhaeribacter</taxon>
    </lineage>
</organism>
<sequence>MTRFLLIRHATTDSVGKRLSGRKEGVHLNEAGLEQAQQLAQRLNHLPVSAIYSSPLERALETAEPVAQALNLQTCINRDFLEIDFGNWTNLTFEELQGQQEFQRFNAFRSCTRIPGGELMTEAQLRIVQGLEKLCRRHSGETLAVVSHADLIKSALAYYAGIHLDLFHRLEISPASVSVLEIYSDTARILLVNHTGELRL</sequence>
<accession>A0A5N1IS12</accession>
<proteinExistence type="predicted"/>
<dbReference type="SMART" id="SM00855">
    <property type="entry name" value="PGAM"/>
    <property type="match status" value="1"/>
</dbReference>
<dbReference type="SUPFAM" id="SSF53254">
    <property type="entry name" value="Phosphoglycerate mutase-like"/>
    <property type="match status" value="1"/>
</dbReference>
<dbReference type="PANTHER" id="PTHR48100:SF59">
    <property type="entry name" value="ADENOSYLCOBALAMIN_ALPHA-RIBAZOLE PHOSPHATASE"/>
    <property type="match status" value="1"/>
</dbReference>
<dbReference type="CDD" id="cd07067">
    <property type="entry name" value="HP_PGM_like"/>
    <property type="match status" value="1"/>
</dbReference>
<dbReference type="InterPro" id="IPR050275">
    <property type="entry name" value="PGM_Phosphatase"/>
</dbReference>